<feature type="domain" description="VTT" evidence="8">
    <location>
        <begin position="50"/>
        <end position="175"/>
    </location>
</feature>
<comment type="caution">
    <text evidence="9">The sequence shown here is derived from an EMBL/GenBank/DDBJ whole genome shotgun (WGS) entry which is preliminary data.</text>
</comment>
<evidence type="ECO:0000256" key="2">
    <source>
        <dbReference type="ARBA" id="ARBA00010792"/>
    </source>
</evidence>
<dbReference type="InterPro" id="IPR032816">
    <property type="entry name" value="VTT_dom"/>
</dbReference>
<dbReference type="EMBL" id="RBNH01000024">
    <property type="protein sequence ID" value="RKO20388.1"/>
    <property type="molecule type" value="Genomic_DNA"/>
</dbReference>
<dbReference type="InterPro" id="IPR051311">
    <property type="entry name" value="DedA_domain"/>
</dbReference>
<gene>
    <name evidence="9" type="ORF">D7Z96_18605</name>
</gene>
<dbReference type="AlphaFoldDB" id="A0A3B0FL13"/>
<keyword evidence="4 7" id="KW-0812">Transmembrane</keyword>
<accession>A0A3B0FL13</accession>
<dbReference type="Pfam" id="PF09335">
    <property type="entry name" value="VTT_dom"/>
    <property type="match status" value="1"/>
</dbReference>
<keyword evidence="3" id="KW-1003">Cell membrane</keyword>
<feature type="transmembrane region" description="Helical" evidence="7">
    <location>
        <begin position="191"/>
        <end position="209"/>
    </location>
</feature>
<feature type="transmembrane region" description="Helical" evidence="7">
    <location>
        <begin position="73"/>
        <end position="96"/>
    </location>
</feature>
<dbReference type="Proteomes" id="UP000273159">
    <property type="component" value="Unassembled WGS sequence"/>
</dbReference>
<proteinExistence type="inferred from homology"/>
<reference evidence="9 10" key="1">
    <citation type="submission" date="2018-10" db="EMBL/GenBank/DDBJ databases">
        <title>Genome-guide identification and characterization of bacteria that degrade polycyclic aromatic hydrocarbons and resist hexavalent chromium simultaneously.</title>
        <authorList>
            <person name="Feng H."/>
        </authorList>
    </citation>
    <scope>NUCLEOTIDE SEQUENCE [LARGE SCALE GENOMIC DNA]</scope>
    <source>
        <strain evidence="9 10">J015</strain>
    </source>
</reference>
<evidence type="ECO:0000256" key="5">
    <source>
        <dbReference type="ARBA" id="ARBA00022989"/>
    </source>
</evidence>
<dbReference type="PANTHER" id="PTHR42709">
    <property type="entry name" value="ALKALINE PHOSPHATASE LIKE PROTEIN"/>
    <property type="match status" value="1"/>
</dbReference>
<evidence type="ECO:0000259" key="8">
    <source>
        <dbReference type="Pfam" id="PF09335"/>
    </source>
</evidence>
<name>A0A3B0FL13_PSEPS</name>
<keyword evidence="5 7" id="KW-1133">Transmembrane helix</keyword>
<evidence type="ECO:0000256" key="7">
    <source>
        <dbReference type="SAM" id="Phobius"/>
    </source>
</evidence>
<organism evidence="9 10">
    <name type="scientific">Pseudarthrobacter phenanthrenivorans</name>
    <name type="common">Arthrobacter phenanthrenivorans</name>
    <dbReference type="NCBI Taxonomy" id="361575"/>
    <lineage>
        <taxon>Bacteria</taxon>
        <taxon>Bacillati</taxon>
        <taxon>Actinomycetota</taxon>
        <taxon>Actinomycetes</taxon>
        <taxon>Micrococcales</taxon>
        <taxon>Micrococcaceae</taxon>
        <taxon>Pseudarthrobacter</taxon>
    </lineage>
</organism>
<dbReference type="RefSeq" id="WP_120693498.1">
    <property type="nucleotide sequence ID" value="NZ_RBNH01000024.1"/>
</dbReference>
<evidence type="ECO:0000256" key="4">
    <source>
        <dbReference type="ARBA" id="ARBA00022692"/>
    </source>
</evidence>
<evidence type="ECO:0000256" key="6">
    <source>
        <dbReference type="ARBA" id="ARBA00023136"/>
    </source>
</evidence>
<dbReference type="PANTHER" id="PTHR42709:SF6">
    <property type="entry name" value="UNDECAPRENYL PHOSPHATE TRANSPORTER A"/>
    <property type="match status" value="1"/>
</dbReference>
<dbReference type="GO" id="GO:0005886">
    <property type="term" value="C:plasma membrane"/>
    <property type="evidence" value="ECO:0007669"/>
    <property type="project" value="UniProtKB-SubCell"/>
</dbReference>
<reference evidence="10" key="2">
    <citation type="submission" date="2018-10" db="EMBL/GenBank/DDBJ databases">
        <authorList>
            <person name="Wang Y."/>
            <person name="Wang J."/>
            <person name="Yang X."/>
            <person name="Wang Z."/>
            <person name="Huang Y."/>
        </authorList>
    </citation>
    <scope>NUCLEOTIDE SEQUENCE [LARGE SCALE GENOMIC DNA]</scope>
    <source>
        <strain evidence="10">J015</strain>
    </source>
</reference>
<comment type="subcellular location">
    <subcellularLocation>
        <location evidence="1">Cell membrane</location>
        <topology evidence="1">Multi-pass membrane protein</topology>
    </subcellularLocation>
</comment>
<evidence type="ECO:0000256" key="1">
    <source>
        <dbReference type="ARBA" id="ARBA00004651"/>
    </source>
</evidence>
<sequence length="222" mass="24141">MATVLPFSVPEHSSAAGLTGVSQWAVELMEGIGAPGAGLIVALENLFPPLPSEIILPLAGFTASRGSFSLVEALLWTTIGSVLGAWLLYGIGALLGRDRMRAIARRLPLVDVDVDKAENWFHRYGYRAVFFGRMVPLFRSLISIPAGIERMSVWKFLLLTLGGSLIWNTVFVLAGFHLGENWHLVEEYAGILQKAVITGVALAISWWVAAKVTKRRQKAAAT</sequence>
<evidence type="ECO:0000313" key="10">
    <source>
        <dbReference type="Proteomes" id="UP000273159"/>
    </source>
</evidence>
<protein>
    <submittedName>
        <fullName evidence="9">DedA family protein</fullName>
    </submittedName>
</protein>
<comment type="similarity">
    <text evidence="2">Belongs to the DedA family.</text>
</comment>
<evidence type="ECO:0000256" key="3">
    <source>
        <dbReference type="ARBA" id="ARBA00022475"/>
    </source>
</evidence>
<evidence type="ECO:0000313" key="9">
    <source>
        <dbReference type="EMBL" id="RKO20388.1"/>
    </source>
</evidence>
<feature type="transmembrane region" description="Helical" evidence="7">
    <location>
        <begin position="156"/>
        <end position="179"/>
    </location>
</feature>
<keyword evidence="6 7" id="KW-0472">Membrane</keyword>